<proteinExistence type="predicted"/>
<name>A0A1Y2IV12_TRAC3</name>
<keyword evidence="2" id="KW-1185">Reference proteome</keyword>
<evidence type="ECO:0000313" key="1">
    <source>
        <dbReference type="EMBL" id="OSD04985.1"/>
    </source>
</evidence>
<reference evidence="1 2" key="1">
    <citation type="journal article" date="2015" name="Biotechnol. Biofuels">
        <title>Enhanced degradation of softwood versus hardwood by the white-rot fungus Pycnoporus coccineus.</title>
        <authorList>
            <person name="Couturier M."/>
            <person name="Navarro D."/>
            <person name="Chevret D."/>
            <person name="Henrissat B."/>
            <person name="Piumi F."/>
            <person name="Ruiz-Duenas F.J."/>
            <person name="Martinez A.T."/>
            <person name="Grigoriev I.V."/>
            <person name="Riley R."/>
            <person name="Lipzen A."/>
            <person name="Berrin J.G."/>
            <person name="Master E.R."/>
            <person name="Rosso M.N."/>
        </authorList>
    </citation>
    <scope>NUCLEOTIDE SEQUENCE [LARGE SCALE GENOMIC DNA]</scope>
    <source>
        <strain evidence="1 2">BRFM310</strain>
    </source>
</reference>
<dbReference type="EMBL" id="KZ084094">
    <property type="protein sequence ID" value="OSD04985.1"/>
    <property type="molecule type" value="Genomic_DNA"/>
</dbReference>
<accession>A0A1Y2IV12</accession>
<evidence type="ECO:0000313" key="2">
    <source>
        <dbReference type="Proteomes" id="UP000193067"/>
    </source>
</evidence>
<sequence>MPSGSHPPRQGRASTVLRRYGTLSTAEPGSMQLLLVNCIIAAASQNPTHPPKQLVDTFVPARRPATQCACAEKCTIRPTSNDADASLPSVAQMSFVHARGSRATRRASEVRCRVDRIFRAVDRISCLFAACPCFPSPDLRRLRTPNPTCFIAGSAPAARLVLSRSASFVSIPFGQPDSYTASSMCKA</sequence>
<protein>
    <submittedName>
        <fullName evidence="1">Uncharacterized protein</fullName>
    </submittedName>
</protein>
<gene>
    <name evidence="1" type="ORF">PYCCODRAFT_1432719</name>
</gene>
<dbReference type="AlphaFoldDB" id="A0A1Y2IV12"/>
<organism evidence="1 2">
    <name type="scientific">Trametes coccinea (strain BRFM310)</name>
    <name type="common">Pycnoporus coccineus</name>
    <dbReference type="NCBI Taxonomy" id="1353009"/>
    <lineage>
        <taxon>Eukaryota</taxon>
        <taxon>Fungi</taxon>
        <taxon>Dikarya</taxon>
        <taxon>Basidiomycota</taxon>
        <taxon>Agaricomycotina</taxon>
        <taxon>Agaricomycetes</taxon>
        <taxon>Polyporales</taxon>
        <taxon>Polyporaceae</taxon>
        <taxon>Trametes</taxon>
    </lineage>
</organism>
<dbReference type="Proteomes" id="UP000193067">
    <property type="component" value="Unassembled WGS sequence"/>
</dbReference>